<protein>
    <submittedName>
        <fullName evidence="2">Uncharacterized protein LOC113215165 isoform X1</fullName>
    </submittedName>
</protein>
<dbReference type="Gene3D" id="3.40.630.30">
    <property type="match status" value="1"/>
</dbReference>
<dbReference type="GeneID" id="113215165"/>
<dbReference type="InterPro" id="IPR016181">
    <property type="entry name" value="Acyl_CoA_acyltransferase"/>
</dbReference>
<keyword evidence="1" id="KW-1185">Reference proteome</keyword>
<gene>
    <name evidence="2" type="primary">LOC113215165</name>
</gene>
<organism evidence="1 2">
    <name type="scientific">Frankliniella occidentalis</name>
    <name type="common">Western flower thrips</name>
    <name type="synonym">Euthrips occidentalis</name>
    <dbReference type="NCBI Taxonomy" id="133901"/>
    <lineage>
        <taxon>Eukaryota</taxon>
        <taxon>Metazoa</taxon>
        <taxon>Ecdysozoa</taxon>
        <taxon>Arthropoda</taxon>
        <taxon>Hexapoda</taxon>
        <taxon>Insecta</taxon>
        <taxon>Pterygota</taxon>
        <taxon>Neoptera</taxon>
        <taxon>Paraneoptera</taxon>
        <taxon>Thysanoptera</taxon>
        <taxon>Terebrantia</taxon>
        <taxon>Thripoidea</taxon>
        <taxon>Thripidae</taxon>
        <taxon>Frankliniella</taxon>
    </lineage>
</organism>
<evidence type="ECO:0000313" key="2">
    <source>
        <dbReference type="RefSeq" id="XP_026290546.1"/>
    </source>
</evidence>
<sequence length="242" mass="26870">MAWTKAPVWYRHNFKDDAGKEVSCRVQDVTLDLHDPLVHYYKTQFLLDETICKSCNWAEDEVSVAEYEALIRKAMAKGGSVVVIEEGGESVGPNIIGAGMYMVTSKNDENVFKGDGRAFRMLLDLIDTLKSQPEADPLTRSVTSPVSQYMTGCGMWVRRDRRRRGIGEAIIRGVLAKCQATGVPNFTAFYSGIGSQRAAVKAGLKEIAKVTYAEYLGEDGKPVYPTHEKDCILLGTDFRQSK</sequence>
<dbReference type="AlphaFoldDB" id="A0A6J1TI89"/>
<dbReference type="KEGG" id="foc:113215165"/>
<name>A0A6J1TI89_FRAOC</name>
<dbReference type="SUPFAM" id="SSF55729">
    <property type="entry name" value="Acyl-CoA N-acyltransferases (Nat)"/>
    <property type="match status" value="1"/>
</dbReference>
<accession>A0A6J1TI89</accession>
<dbReference type="RefSeq" id="XP_026290546.1">
    <property type="nucleotide sequence ID" value="XM_026434761.2"/>
</dbReference>
<dbReference type="Proteomes" id="UP000504606">
    <property type="component" value="Unplaced"/>
</dbReference>
<evidence type="ECO:0000313" key="1">
    <source>
        <dbReference type="Proteomes" id="UP000504606"/>
    </source>
</evidence>
<reference evidence="2" key="1">
    <citation type="submission" date="2025-08" db="UniProtKB">
        <authorList>
            <consortium name="RefSeq"/>
        </authorList>
    </citation>
    <scope>IDENTIFICATION</scope>
    <source>
        <tissue evidence="2">Whole organism</tissue>
    </source>
</reference>
<proteinExistence type="predicted"/>
<dbReference type="OrthoDB" id="7180347at2759"/>